<feature type="transmembrane region" description="Helical" evidence="1">
    <location>
        <begin position="556"/>
        <end position="576"/>
    </location>
</feature>
<organism evidence="3 4">
    <name type="scientific">Pleionea mediterranea</name>
    <dbReference type="NCBI Taxonomy" id="523701"/>
    <lineage>
        <taxon>Bacteria</taxon>
        <taxon>Pseudomonadati</taxon>
        <taxon>Pseudomonadota</taxon>
        <taxon>Gammaproteobacteria</taxon>
        <taxon>Oceanospirillales</taxon>
        <taxon>Pleioneaceae</taxon>
        <taxon>Pleionea</taxon>
    </lineage>
</organism>
<keyword evidence="1" id="KW-0472">Membrane</keyword>
<evidence type="ECO:0000313" key="4">
    <source>
        <dbReference type="Proteomes" id="UP000245790"/>
    </source>
</evidence>
<feature type="chain" id="PRO_5016408419" evidence="2">
    <location>
        <begin position="28"/>
        <end position="1370"/>
    </location>
</feature>
<dbReference type="OrthoDB" id="220327at2"/>
<proteinExistence type="predicted"/>
<gene>
    <name evidence="3" type="ORF">C8D97_1118</name>
</gene>
<dbReference type="RefSeq" id="WP_109764517.1">
    <property type="nucleotide sequence ID" value="NZ_QGGU01000011.1"/>
</dbReference>
<evidence type="ECO:0000313" key="3">
    <source>
        <dbReference type="EMBL" id="PWK47264.1"/>
    </source>
</evidence>
<feature type="transmembrane region" description="Helical" evidence="1">
    <location>
        <begin position="1217"/>
        <end position="1244"/>
    </location>
</feature>
<keyword evidence="4" id="KW-1185">Reference proteome</keyword>
<reference evidence="3 4" key="1">
    <citation type="submission" date="2018-05" db="EMBL/GenBank/DDBJ databases">
        <title>Genomic Encyclopedia of Type Strains, Phase IV (KMG-IV): sequencing the most valuable type-strain genomes for metagenomic binning, comparative biology and taxonomic classification.</title>
        <authorList>
            <person name="Goeker M."/>
        </authorList>
    </citation>
    <scope>NUCLEOTIDE SEQUENCE [LARGE SCALE GENOMIC DNA]</scope>
    <source>
        <strain evidence="3 4">DSM 25350</strain>
    </source>
</reference>
<evidence type="ECO:0000256" key="1">
    <source>
        <dbReference type="SAM" id="Phobius"/>
    </source>
</evidence>
<feature type="signal peptide" evidence="2">
    <location>
        <begin position="1"/>
        <end position="27"/>
    </location>
</feature>
<feature type="transmembrane region" description="Helical" evidence="1">
    <location>
        <begin position="491"/>
        <end position="519"/>
    </location>
</feature>
<feature type="transmembrane region" description="Helical" evidence="1">
    <location>
        <begin position="1183"/>
        <end position="1205"/>
    </location>
</feature>
<dbReference type="Proteomes" id="UP000245790">
    <property type="component" value="Unassembled WGS sequence"/>
</dbReference>
<name>A0A316FEG8_9GAMM</name>
<feature type="transmembrane region" description="Helical" evidence="1">
    <location>
        <begin position="1256"/>
        <end position="1279"/>
    </location>
</feature>
<dbReference type="EMBL" id="QGGU01000011">
    <property type="protein sequence ID" value="PWK47264.1"/>
    <property type="molecule type" value="Genomic_DNA"/>
</dbReference>
<keyword evidence="1" id="KW-0812">Transmembrane</keyword>
<keyword evidence="1" id="KW-1133">Transmembrane helix</keyword>
<sequence length="1370" mass="155185">MNGKVSRVLIACLMTATVLGLATSGFAANSVDKSTVKSIAKSVPEPLKPWIPWVNRHLDFLDCPIIEGGQHLNKNDRLCAWPGQLTLDISRTRGQFEQNWRVYQDSWVPLPGENMAWPLKVTVNGDNAIIQNNNGRPYIFLKQGSAKVFGYWKWDSQPQQLAVPNIVATVALTLNGSRVHFPKFQGDSLLLTERQTSKTQADSLELQVFRLVQDEHPILMQTKLQLVVSGAVREINLGQVLVNEFRPVAIESKIPAYFNAKQELIIQARPGQWDIDVDAFAVPALSRLTFNKTTEHWPTQEIWSFNANPEIRIAMLEQLPVIDPETSSVPHQWRQFPSFLYEQGATAVINEKIRGIPSDASNRMTLQRKLWLNFDGEKWRFEDEIKGSMRDQWRLSMAEPYQLQHAKEHQEPLLITRSESDQTGVEVRNPQLNVQGGGEIAPVYQLPVAGWQDSFEQVSWTLNLPPAYRLIKAQGAESSNGWIEQWNLWDIFWVMLLTVIAYRFGSPLLAIISFITLALMFHETGAPVASLSNLIIAYAIHKMLPVQHKVMQWIRSGYFILSVVIFVIFLGLFFIAQVRIMVHPQLEHYSPVASTHYSDSLSIKRRSSVQAEEMAAVASPMKAERIVVTGSRLQQPSLDRYSKDTVIQTGSGKPEWQWNEYRINWGSPVTADQQVNLWIASPWFMILWRMLILAGLFMVVINIAIQSLQSLSKRFSWQSLKTASLMLLAFMVLPMTSQDVAAEIPDKPTLAELKQWVNPPAECSPECVTVSGVRILNQQTGSREQLTLEMQVDAFVDIAVAVPQSDNWAITSIKVNERPYNWLLQHQNKRWLKVNKGRSKVVLNGVLSGATSINLAFLEPPHNVQNLTDGWVIEGIKNGSLLSGEISLTKKAEAMANRSLTADSTENVLSGHQALSIPPMVRLVRQFWFDTEWRMVTRVERIAPTKGSINLTLPKLPFEHITTGGISVAENSVKFHMPAEASQVSWRSRLDKQPELTLAASNAEHYLEEWTINASHQWRVSISGVPEVWPVNKQSANWTFRYLPRSEEKLSIRISKPAPIEGYSQTFDNLKLSVTPGQQQRRIELNTRYRSSRGGQSVMEVGKGEQLNAMIDGEQEYLQIQDGAINYTTLPGEHQLVFDWKDPSDMSFRSVLPQINLHAPISNMLISWQIPQDRWLIWTQGPVIGPAIIYWGELLAFLLIAAAVWRFNLLPISPVSWLLLGLGLSTQSWGLLVMISLWFVALHWHKRLATKQSDTGFNVLQIMLAVFSVLVLIGLIASVPMSLLSQPDMRIVGNRSNNYLLNWYADAALSTTPEVVVYSLPMWVYKLLMLAWALWLSFALVKWSRWGWGCLNEHGFWRNSPKAITRAGRE</sequence>
<comment type="caution">
    <text evidence="3">The sequence shown here is derived from an EMBL/GenBank/DDBJ whole genome shotgun (WGS) entry which is preliminary data.</text>
</comment>
<feature type="transmembrane region" description="Helical" evidence="1">
    <location>
        <begin position="686"/>
        <end position="709"/>
    </location>
</feature>
<accession>A0A316FEG8</accession>
<feature type="transmembrane region" description="Helical" evidence="1">
    <location>
        <begin position="1323"/>
        <end position="1341"/>
    </location>
</feature>
<protein>
    <submittedName>
        <fullName evidence="3">Uncharacterized protein</fullName>
    </submittedName>
</protein>
<evidence type="ECO:0000256" key="2">
    <source>
        <dbReference type="SAM" id="SignalP"/>
    </source>
</evidence>
<keyword evidence="2" id="KW-0732">Signal</keyword>